<feature type="domain" description="Enoyl reductase (ER)" evidence="6">
    <location>
        <begin position="14"/>
        <end position="371"/>
    </location>
</feature>
<accession>A0A9N8PQH5</accession>
<comment type="caution">
    <text evidence="7">The sequence shown here is derived from an EMBL/GenBank/DDBJ whole genome shotgun (WGS) entry which is preliminary data.</text>
</comment>
<keyword evidence="5" id="KW-0560">Oxidoreductase</keyword>
<dbReference type="FunFam" id="3.40.50.720:FF:000003">
    <property type="entry name" value="S-(hydroxymethyl)glutathione dehydrogenase"/>
    <property type="match status" value="1"/>
</dbReference>
<dbReference type="Gene3D" id="3.40.50.720">
    <property type="entry name" value="NAD(P)-binding Rossmann-like Domain"/>
    <property type="match status" value="1"/>
</dbReference>
<organism evidence="7 8">
    <name type="scientific">Aureobasidium uvarum</name>
    <dbReference type="NCBI Taxonomy" id="2773716"/>
    <lineage>
        <taxon>Eukaryota</taxon>
        <taxon>Fungi</taxon>
        <taxon>Dikarya</taxon>
        <taxon>Ascomycota</taxon>
        <taxon>Pezizomycotina</taxon>
        <taxon>Dothideomycetes</taxon>
        <taxon>Dothideomycetidae</taxon>
        <taxon>Dothideales</taxon>
        <taxon>Saccotheciaceae</taxon>
        <taxon>Aureobasidium</taxon>
    </lineage>
</organism>
<gene>
    <name evidence="7" type="ORF">AWRI4620_LOCUS2250</name>
</gene>
<name>A0A9N8PQH5_9PEZI</name>
<comment type="cofactor">
    <cofactor evidence="1">
        <name>Zn(2+)</name>
        <dbReference type="ChEBI" id="CHEBI:29105"/>
    </cofactor>
</comment>
<proteinExistence type="inferred from homology"/>
<evidence type="ECO:0000256" key="5">
    <source>
        <dbReference type="ARBA" id="ARBA00023002"/>
    </source>
</evidence>
<dbReference type="Pfam" id="PF00107">
    <property type="entry name" value="ADH_zinc_N"/>
    <property type="match status" value="1"/>
</dbReference>
<keyword evidence="8" id="KW-1185">Reference proteome</keyword>
<dbReference type="EMBL" id="CAINUL010000002">
    <property type="protein sequence ID" value="CAD0107995.1"/>
    <property type="molecule type" value="Genomic_DNA"/>
</dbReference>
<evidence type="ECO:0000313" key="7">
    <source>
        <dbReference type="EMBL" id="CAD0107995.1"/>
    </source>
</evidence>
<dbReference type="OrthoDB" id="1560166at2759"/>
<comment type="similarity">
    <text evidence="2">Belongs to the zinc-containing alcohol dehydrogenase family.</text>
</comment>
<reference evidence="7" key="1">
    <citation type="submission" date="2020-06" db="EMBL/GenBank/DDBJ databases">
        <authorList>
            <person name="Onetto C."/>
        </authorList>
    </citation>
    <scope>NUCLEOTIDE SEQUENCE</scope>
</reference>
<dbReference type="InterPro" id="IPR013149">
    <property type="entry name" value="ADH-like_C"/>
</dbReference>
<dbReference type="GO" id="GO:0016491">
    <property type="term" value="F:oxidoreductase activity"/>
    <property type="evidence" value="ECO:0007669"/>
    <property type="project" value="UniProtKB-KW"/>
</dbReference>
<dbReference type="Proteomes" id="UP000745764">
    <property type="component" value="Unassembled WGS sequence"/>
</dbReference>
<dbReference type="Gene3D" id="3.90.180.10">
    <property type="entry name" value="Medium-chain alcohol dehydrogenases, catalytic domain"/>
    <property type="match status" value="1"/>
</dbReference>
<dbReference type="PANTHER" id="PTHR43350">
    <property type="entry name" value="NAD-DEPENDENT ALCOHOL DEHYDROGENASE"/>
    <property type="match status" value="1"/>
</dbReference>
<dbReference type="InterPro" id="IPR020843">
    <property type="entry name" value="ER"/>
</dbReference>
<evidence type="ECO:0000256" key="2">
    <source>
        <dbReference type="ARBA" id="ARBA00008072"/>
    </source>
</evidence>
<keyword evidence="4" id="KW-0862">Zinc</keyword>
<dbReference type="CDD" id="cd08278">
    <property type="entry name" value="benzyl_alcohol_DH"/>
    <property type="match status" value="1"/>
</dbReference>
<evidence type="ECO:0000256" key="4">
    <source>
        <dbReference type="ARBA" id="ARBA00022833"/>
    </source>
</evidence>
<dbReference type="Pfam" id="PF08240">
    <property type="entry name" value="ADH_N"/>
    <property type="match status" value="1"/>
</dbReference>
<keyword evidence="3" id="KW-0479">Metal-binding</keyword>
<dbReference type="AlphaFoldDB" id="A0A9N8PQH5"/>
<dbReference type="InterPro" id="IPR013154">
    <property type="entry name" value="ADH-like_N"/>
</dbReference>
<protein>
    <recommendedName>
        <fullName evidence="6">Enoyl reductase (ER) domain-containing protein</fullName>
    </recommendedName>
</protein>
<sequence>MPRDARALVVKELGGPFSFEDVVVDDIQSNEALVKIEASGLCRTDLHCAAGHRPVQAPAVFGHEGVCAGTVLKVGDDVADIRPGDRVLLSYSICNTCKQCSSGHRAYCENMLGLNFGGKREDGSKALTLKSDGKPLFSSFFGQSSFSSIAVVNGTSLVKVPQDTPLDLFASLGCSMQTGIGAIFNTLDVQQGSTVAVFGTGSLGLYAIMACKLRRAREIIAIDIMPSRLQLAKELGATATINSSEDGDVAQQIRDICKANGVDRALDCSGVAPIIEIMVDSLGTRGKACSVGSNVPGTRVSIDVHKHFVLGREYVGCHQGDSNPHEMAPMLLEEHRQGRLPLQKVTTSYDVQDFQRAFEDVESGKAVKAVLIWQ</sequence>
<evidence type="ECO:0000313" key="8">
    <source>
        <dbReference type="Proteomes" id="UP000745764"/>
    </source>
</evidence>
<dbReference type="PANTHER" id="PTHR43350:SF11">
    <property type="entry name" value="ENOYL REDUCTASE (ER) DOMAIN-CONTAINING PROTEIN"/>
    <property type="match status" value="1"/>
</dbReference>
<dbReference type="InterPro" id="IPR011032">
    <property type="entry name" value="GroES-like_sf"/>
</dbReference>
<evidence type="ECO:0000259" key="6">
    <source>
        <dbReference type="SMART" id="SM00829"/>
    </source>
</evidence>
<evidence type="ECO:0000256" key="3">
    <source>
        <dbReference type="ARBA" id="ARBA00022723"/>
    </source>
</evidence>
<dbReference type="SMART" id="SM00829">
    <property type="entry name" value="PKS_ER"/>
    <property type="match status" value="1"/>
</dbReference>
<evidence type="ECO:0000256" key="1">
    <source>
        <dbReference type="ARBA" id="ARBA00001947"/>
    </source>
</evidence>
<dbReference type="InterPro" id="IPR036291">
    <property type="entry name" value="NAD(P)-bd_dom_sf"/>
</dbReference>
<dbReference type="SUPFAM" id="SSF50129">
    <property type="entry name" value="GroES-like"/>
    <property type="match status" value="1"/>
</dbReference>
<dbReference type="GO" id="GO:0046872">
    <property type="term" value="F:metal ion binding"/>
    <property type="evidence" value="ECO:0007669"/>
    <property type="project" value="UniProtKB-KW"/>
</dbReference>
<dbReference type="SUPFAM" id="SSF51735">
    <property type="entry name" value="NAD(P)-binding Rossmann-fold domains"/>
    <property type="match status" value="1"/>
</dbReference>